<dbReference type="GO" id="GO:0006000">
    <property type="term" value="P:fructose metabolic process"/>
    <property type="evidence" value="ECO:0000318"/>
    <property type="project" value="GO_Central"/>
</dbReference>
<dbReference type="InterPro" id="IPR029056">
    <property type="entry name" value="Ribokinase-like"/>
</dbReference>
<keyword evidence="7" id="KW-0119">Carbohydrate metabolism</keyword>
<dbReference type="GO" id="GO:0008865">
    <property type="term" value="F:fructokinase activity"/>
    <property type="evidence" value="ECO:0007669"/>
    <property type="project" value="UniProtKB-EC"/>
</dbReference>
<evidence type="ECO:0000313" key="11">
    <source>
        <dbReference type="EMBL" id="PNR60594.1"/>
    </source>
</evidence>
<dbReference type="FunFam" id="3.40.1190.20:FF:000005">
    <property type="entry name" value="Probable fructokinase-2"/>
    <property type="match status" value="1"/>
</dbReference>
<evidence type="ECO:0000256" key="4">
    <source>
        <dbReference type="ARBA" id="ARBA00022741"/>
    </source>
</evidence>
<dbReference type="RefSeq" id="XP_024357435.1">
    <property type="nucleotide sequence ID" value="XM_024501667.2"/>
</dbReference>
<dbReference type="PANTHER" id="PTHR43085">
    <property type="entry name" value="HEXOKINASE FAMILY MEMBER"/>
    <property type="match status" value="1"/>
</dbReference>
<reference evidence="11 13" key="1">
    <citation type="journal article" date="2008" name="Science">
        <title>The Physcomitrella genome reveals evolutionary insights into the conquest of land by plants.</title>
        <authorList>
            <person name="Rensing S."/>
            <person name="Lang D."/>
            <person name="Zimmer A."/>
            <person name="Terry A."/>
            <person name="Salamov A."/>
            <person name="Shapiro H."/>
            <person name="Nishiyama T."/>
            <person name="Perroud P.-F."/>
            <person name="Lindquist E."/>
            <person name="Kamisugi Y."/>
            <person name="Tanahashi T."/>
            <person name="Sakakibara K."/>
            <person name="Fujita T."/>
            <person name="Oishi K."/>
            <person name="Shin-I T."/>
            <person name="Kuroki Y."/>
            <person name="Toyoda A."/>
            <person name="Suzuki Y."/>
            <person name="Hashimoto A."/>
            <person name="Yamaguchi K."/>
            <person name="Sugano A."/>
            <person name="Kohara Y."/>
            <person name="Fujiyama A."/>
            <person name="Anterola A."/>
            <person name="Aoki S."/>
            <person name="Ashton N."/>
            <person name="Barbazuk W.B."/>
            <person name="Barker E."/>
            <person name="Bennetzen J."/>
            <person name="Bezanilla M."/>
            <person name="Blankenship R."/>
            <person name="Cho S.H."/>
            <person name="Dutcher S."/>
            <person name="Estelle M."/>
            <person name="Fawcett J.A."/>
            <person name="Gundlach H."/>
            <person name="Hanada K."/>
            <person name="Heyl A."/>
            <person name="Hicks K.A."/>
            <person name="Hugh J."/>
            <person name="Lohr M."/>
            <person name="Mayer K."/>
            <person name="Melkozernov A."/>
            <person name="Murata T."/>
            <person name="Nelson D."/>
            <person name="Pils B."/>
            <person name="Prigge M."/>
            <person name="Reiss B."/>
            <person name="Renner T."/>
            <person name="Rombauts S."/>
            <person name="Rushton P."/>
            <person name="Sanderfoot A."/>
            <person name="Schween G."/>
            <person name="Shiu S.-H."/>
            <person name="Stueber K."/>
            <person name="Theodoulou F.L."/>
            <person name="Tu H."/>
            <person name="Van de Peer Y."/>
            <person name="Verrier P.J."/>
            <person name="Waters E."/>
            <person name="Wood A."/>
            <person name="Yang L."/>
            <person name="Cove D."/>
            <person name="Cuming A."/>
            <person name="Hasebe M."/>
            <person name="Lucas S."/>
            <person name="Mishler D.B."/>
            <person name="Reski R."/>
            <person name="Grigoriev I."/>
            <person name="Quatrano R.S."/>
            <person name="Boore J.L."/>
        </authorList>
    </citation>
    <scope>NUCLEOTIDE SEQUENCE [LARGE SCALE GENOMIC DNA]</scope>
    <source>
        <strain evidence="12 13">cv. Gransden 2004</strain>
    </source>
</reference>
<dbReference type="InterPro" id="IPR050306">
    <property type="entry name" value="PfkB_Carbo_kinase"/>
</dbReference>
<dbReference type="Proteomes" id="UP000006727">
    <property type="component" value="Chromosome 2"/>
</dbReference>
<comment type="catalytic activity">
    <reaction evidence="9">
        <text>D-fructose + ATP = D-fructose 6-phosphate + ADP + H(+)</text>
        <dbReference type="Rhea" id="RHEA:16125"/>
        <dbReference type="ChEBI" id="CHEBI:15378"/>
        <dbReference type="ChEBI" id="CHEBI:30616"/>
        <dbReference type="ChEBI" id="CHEBI:37721"/>
        <dbReference type="ChEBI" id="CHEBI:61527"/>
        <dbReference type="ChEBI" id="CHEBI:456216"/>
        <dbReference type="EC" id="2.7.1.4"/>
    </reaction>
</comment>
<dbReference type="Pfam" id="PF00294">
    <property type="entry name" value="PfkB"/>
    <property type="match status" value="1"/>
</dbReference>
<evidence type="ECO:0000256" key="6">
    <source>
        <dbReference type="ARBA" id="ARBA00022840"/>
    </source>
</evidence>
<evidence type="ECO:0000256" key="1">
    <source>
        <dbReference type="ARBA" id="ARBA00004727"/>
    </source>
</evidence>
<evidence type="ECO:0000256" key="7">
    <source>
        <dbReference type="ARBA" id="ARBA00023277"/>
    </source>
</evidence>
<dbReference type="PANTHER" id="PTHR43085:SF1">
    <property type="entry name" value="PSEUDOURIDINE KINASE-RELATED"/>
    <property type="match status" value="1"/>
</dbReference>
<dbReference type="STRING" id="3218.A0A2K1L3I3"/>
<dbReference type="PROSITE" id="PS00583">
    <property type="entry name" value="PFKB_KINASES_1"/>
    <property type="match status" value="1"/>
</dbReference>
<keyword evidence="6" id="KW-0067">ATP-binding</keyword>
<dbReference type="KEGG" id="ppp:112273179"/>
<dbReference type="GO" id="GO:0005524">
    <property type="term" value="F:ATP binding"/>
    <property type="evidence" value="ECO:0007669"/>
    <property type="project" value="UniProtKB-KW"/>
</dbReference>
<dbReference type="CDD" id="cd01167">
    <property type="entry name" value="bac_FRK"/>
    <property type="match status" value="1"/>
</dbReference>
<dbReference type="GO" id="GO:0005737">
    <property type="term" value="C:cytoplasm"/>
    <property type="evidence" value="ECO:0007669"/>
    <property type="project" value="UniProtKB-ARBA"/>
</dbReference>
<dbReference type="OrthoDB" id="415590at2759"/>
<keyword evidence="5" id="KW-0418">Kinase</keyword>
<proteinExistence type="inferred from homology"/>
<evidence type="ECO:0000256" key="9">
    <source>
        <dbReference type="ARBA" id="ARBA00048451"/>
    </source>
</evidence>
<sequence>MVFFFKHEHLALVLLSLQMAPIVTFGELLVDFVPTVAGLSLSDAPAFKKAPGGAPANVAVGVCRLGGIAAFIGKVGKDEFGQMLVDVLKEEGVNVRGVRFDPNARTALAFVTLRTDGEREFMFYRNPSADMLMVQAELDMDLIRGARIFHFGSISLISEPSRSTHLAALKLAKESGALLSYDPNLRLPLWPSPEAARDRIMSIWREADIIKVSDEEVKFLTNGGDEKLDEVIMSLYHQAPNLKLFLVTDGPDGCRYYTPDFKGQVESYPVETVDTTGAGDAFVAGLLNKLVQDKSLLTDEAALRSALQFACACGAITTTGRGAIPSLPVVDDVLKLINNVAV</sequence>
<comment type="similarity">
    <text evidence="2">Belongs to the carbohydrate kinase PfkB family.</text>
</comment>
<protein>
    <recommendedName>
        <fullName evidence="8">fructokinase</fullName>
        <ecNumber evidence="8">2.7.1.4</ecNumber>
    </recommendedName>
</protein>
<dbReference type="EC" id="2.7.1.4" evidence="8"/>
<organism evidence="11">
    <name type="scientific">Physcomitrium patens</name>
    <name type="common">Spreading-leaved earth moss</name>
    <name type="synonym">Physcomitrella patens</name>
    <dbReference type="NCBI Taxonomy" id="3218"/>
    <lineage>
        <taxon>Eukaryota</taxon>
        <taxon>Viridiplantae</taxon>
        <taxon>Streptophyta</taxon>
        <taxon>Embryophyta</taxon>
        <taxon>Bryophyta</taxon>
        <taxon>Bryophytina</taxon>
        <taxon>Bryopsida</taxon>
        <taxon>Funariidae</taxon>
        <taxon>Funariales</taxon>
        <taxon>Funariaceae</taxon>
        <taxon>Physcomitrium</taxon>
    </lineage>
</organism>
<dbReference type="AlphaFoldDB" id="A0A2K1L3I3"/>
<keyword evidence="13" id="KW-1185">Reference proteome</keyword>
<dbReference type="Gramene" id="Pp3c2_29570V3.1">
    <property type="protein sequence ID" value="Pp3c2_29570V3.1"/>
    <property type="gene ID" value="Pp3c2_29570"/>
</dbReference>
<dbReference type="EnsemblPlants" id="Pp3c2_29570V3.1">
    <property type="protein sequence ID" value="Pp3c2_29570V3.1"/>
    <property type="gene ID" value="Pp3c2_29570"/>
</dbReference>
<dbReference type="InterPro" id="IPR011611">
    <property type="entry name" value="PfkB_dom"/>
</dbReference>
<dbReference type="PaxDb" id="3218-PP1S22_100V6.1"/>
<evidence type="ECO:0000256" key="8">
    <source>
        <dbReference type="ARBA" id="ARBA00038887"/>
    </source>
</evidence>
<evidence type="ECO:0000256" key="2">
    <source>
        <dbReference type="ARBA" id="ARBA00010688"/>
    </source>
</evidence>
<feature type="domain" description="Carbohydrate kinase PfkB" evidence="10">
    <location>
        <begin position="21"/>
        <end position="328"/>
    </location>
</feature>
<evidence type="ECO:0000256" key="5">
    <source>
        <dbReference type="ARBA" id="ARBA00022777"/>
    </source>
</evidence>
<dbReference type="SUPFAM" id="SSF53613">
    <property type="entry name" value="Ribokinase-like"/>
    <property type="match status" value="1"/>
</dbReference>
<keyword evidence="4" id="KW-0547">Nucleotide-binding</keyword>
<evidence type="ECO:0000313" key="13">
    <source>
        <dbReference type="Proteomes" id="UP000006727"/>
    </source>
</evidence>
<dbReference type="PROSITE" id="PS00584">
    <property type="entry name" value="PFKB_KINASES_2"/>
    <property type="match status" value="1"/>
</dbReference>
<comment type="pathway">
    <text evidence="1">Glycan biosynthesis; starch biosynthesis.</text>
</comment>
<accession>A0A2K1L3I3</accession>
<evidence type="ECO:0000256" key="3">
    <source>
        <dbReference type="ARBA" id="ARBA00022679"/>
    </source>
</evidence>
<dbReference type="InterPro" id="IPR002173">
    <property type="entry name" value="Carboh/pur_kinase_PfkB_CS"/>
</dbReference>
<dbReference type="EMBL" id="ABEU02000002">
    <property type="protein sequence ID" value="PNR60594.1"/>
    <property type="molecule type" value="Genomic_DNA"/>
</dbReference>
<gene>
    <name evidence="12" type="primary">LOC112273179</name>
    <name evidence="11" type="ORF">PHYPA_003387</name>
</gene>
<evidence type="ECO:0000259" key="10">
    <source>
        <dbReference type="Pfam" id="PF00294"/>
    </source>
</evidence>
<name>A0A2K1L3I3_PHYPA</name>
<reference evidence="11 13" key="2">
    <citation type="journal article" date="2018" name="Plant J.">
        <title>The Physcomitrella patens chromosome-scale assembly reveals moss genome structure and evolution.</title>
        <authorList>
            <person name="Lang D."/>
            <person name="Ullrich K.K."/>
            <person name="Murat F."/>
            <person name="Fuchs J."/>
            <person name="Jenkins J."/>
            <person name="Haas F.B."/>
            <person name="Piednoel M."/>
            <person name="Gundlach H."/>
            <person name="Van Bel M."/>
            <person name="Meyberg R."/>
            <person name="Vives C."/>
            <person name="Morata J."/>
            <person name="Symeonidi A."/>
            <person name="Hiss M."/>
            <person name="Muchero W."/>
            <person name="Kamisugi Y."/>
            <person name="Saleh O."/>
            <person name="Blanc G."/>
            <person name="Decker E.L."/>
            <person name="van Gessel N."/>
            <person name="Grimwood J."/>
            <person name="Hayes R.D."/>
            <person name="Graham S.W."/>
            <person name="Gunter L.E."/>
            <person name="McDaniel S.F."/>
            <person name="Hoernstein S.N.W."/>
            <person name="Larsson A."/>
            <person name="Li F.W."/>
            <person name="Perroud P.F."/>
            <person name="Phillips J."/>
            <person name="Ranjan P."/>
            <person name="Rokshar D.S."/>
            <person name="Rothfels C.J."/>
            <person name="Schneider L."/>
            <person name="Shu S."/>
            <person name="Stevenson D.W."/>
            <person name="Thummler F."/>
            <person name="Tillich M."/>
            <person name="Villarreal Aguilar J.C."/>
            <person name="Widiez T."/>
            <person name="Wong G.K."/>
            <person name="Wymore A."/>
            <person name="Zhang Y."/>
            <person name="Zimmer A.D."/>
            <person name="Quatrano R.S."/>
            <person name="Mayer K.F.X."/>
            <person name="Goodstein D."/>
            <person name="Casacuberta J.M."/>
            <person name="Vandepoele K."/>
            <person name="Reski R."/>
            <person name="Cuming A.C."/>
            <person name="Tuskan G.A."/>
            <person name="Maumus F."/>
            <person name="Salse J."/>
            <person name="Schmutz J."/>
            <person name="Rensing S.A."/>
        </authorList>
    </citation>
    <scope>NUCLEOTIDE SEQUENCE [LARGE SCALE GENOMIC DNA]</scope>
    <source>
        <strain evidence="12 13">cv. Gransden 2004</strain>
    </source>
</reference>
<reference evidence="12" key="3">
    <citation type="submission" date="2020-12" db="UniProtKB">
        <authorList>
            <consortium name="EnsemblPlants"/>
        </authorList>
    </citation>
    <scope>IDENTIFICATION</scope>
</reference>
<evidence type="ECO:0000313" key="12">
    <source>
        <dbReference type="EnsemblPlants" id="Pp3c2_29570V3.1"/>
    </source>
</evidence>
<dbReference type="Gene3D" id="3.40.1190.20">
    <property type="match status" value="1"/>
</dbReference>
<dbReference type="GeneID" id="112273179"/>
<keyword evidence="3" id="KW-0808">Transferase</keyword>